<feature type="transmembrane region" description="Helical" evidence="11">
    <location>
        <begin position="339"/>
        <end position="358"/>
    </location>
</feature>
<evidence type="ECO:0000259" key="12">
    <source>
        <dbReference type="SMART" id="SM00228"/>
    </source>
</evidence>
<dbReference type="EMBL" id="AP021858">
    <property type="protein sequence ID" value="BBO22443.1"/>
    <property type="molecule type" value="Genomic_DNA"/>
</dbReference>
<keyword evidence="5 11" id="KW-0812">Transmembrane</keyword>
<evidence type="ECO:0000256" key="11">
    <source>
        <dbReference type="SAM" id="Phobius"/>
    </source>
</evidence>
<evidence type="ECO:0000256" key="9">
    <source>
        <dbReference type="ARBA" id="ARBA00023049"/>
    </source>
</evidence>
<evidence type="ECO:0000313" key="13">
    <source>
        <dbReference type="EMBL" id="BBO22443.1"/>
    </source>
</evidence>
<dbReference type="CDD" id="cd23081">
    <property type="entry name" value="cpPDZ_EcRseP-like"/>
    <property type="match status" value="1"/>
</dbReference>
<evidence type="ECO:0000256" key="8">
    <source>
        <dbReference type="ARBA" id="ARBA00022989"/>
    </source>
</evidence>
<dbReference type="GO" id="GO:0004222">
    <property type="term" value="F:metalloendopeptidase activity"/>
    <property type="evidence" value="ECO:0007669"/>
    <property type="project" value="InterPro"/>
</dbReference>
<dbReference type="Proteomes" id="UP000662873">
    <property type="component" value="Chromosome"/>
</dbReference>
<proteinExistence type="inferred from homology"/>
<dbReference type="InterPro" id="IPR004387">
    <property type="entry name" value="Pept_M50_Zn"/>
</dbReference>
<dbReference type="Pfam" id="PF02163">
    <property type="entry name" value="Peptidase_M50"/>
    <property type="match status" value="1"/>
</dbReference>
<accession>A0A809R4B8</accession>
<keyword evidence="9" id="KW-0482">Metalloprotease</keyword>
<dbReference type="CDD" id="cd06163">
    <property type="entry name" value="S2P-M50_PDZ_RseP-like"/>
    <property type="match status" value="1"/>
</dbReference>
<comment type="similarity">
    <text evidence="3">Belongs to the peptidase M50B family.</text>
</comment>
<dbReference type="InterPro" id="IPR001478">
    <property type="entry name" value="PDZ"/>
</dbReference>
<dbReference type="SUPFAM" id="SSF50156">
    <property type="entry name" value="PDZ domain-like"/>
    <property type="match status" value="1"/>
</dbReference>
<dbReference type="InterPro" id="IPR008915">
    <property type="entry name" value="Peptidase_M50"/>
</dbReference>
<evidence type="ECO:0000256" key="10">
    <source>
        <dbReference type="ARBA" id="ARBA00023136"/>
    </source>
</evidence>
<dbReference type="AlphaFoldDB" id="A0A809R4B8"/>
<keyword evidence="4" id="KW-0645">Protease</keyword>
<dbReference type="GO" id="GO:0016020">
    <property type="term" value="C:membrane"/>
    <property type="evidence" value="ECO:0007669"/>
    <property type="project" value="UniProtKB-SubCell"/>
</dbReference>
<keyword evidence="10 11" id="KW-0472">Membrane</keyword>
<evidence type="ECO:0000256" key="2">
    <source>
        <dbReference type="ARBA" id="ARBA00004141"/>
    </source>
</evidence>
<keyword evidence="6" id="KW-0378">Hydrolase</keyword>
<gene>
    <name evidence="13" type="ORF">NPRO_00380</name>
</gene>
<dbReference type="PANTHER" id="PTHR42837">
    <property type="entry name" value="REGULATOR OF SIGMA-E PROTEASE RSEP"/>
    <property type="match status" value="1"/>
</dbReference>
<evidence type="ECO:0000256" key="3">
    <source>
        <dbReference type="ARBA" id="ARBA00007931"/>
    </source>
</evidence>
<dbReference type="GO" id="GO:0006508">
    <property type="term" value="P:proteolysis"/>
    <property type="evidence" value="ECO:0007669"/>
    <property type="project" value="UniProtKB-KW"/>
</dbReference>
<feature type="transmembrane region" description="Helical" evidence="11">
    <location>
        <begin position="288"/>
        <end position="308"/>
    </location>
</feature>
<evidence type="ECO:0000256" key="7">
    <source>
        <dbReference type="ARBA" id="ARBA00022833"/>
    </source>
</evidence>
<dbReference type="Gene3D" id="2.30.42.10">
    <property type="match status" value="1"/>
</dbReference>
<protein>
    <submittedName>
        <fullName evidence="13">Peptidase M50</fullName>
    </submittedName>
</protein>
<dbReference type="PANTHER" id="PTHR42837:SF2">
    <property type="entry name" value="MEMBRANE METALLOPROTEASE ARASP2, CHLOROPLASTIC-RELATED"/>
    <property type="match status" value="1"/>
</dbReference>
<evidence type="ECO:0000256" key="1">
    <source>
        <dbReference type="ARBA" id="ARBA00001947"/>
    </source>
</evidence>
<evidence type="ECO:0000256" key="5">
    <source>
        <dbReference type="ARBA" id="ARBA00022692"/>
    </source>
</evidence>
<dbReference type="SMART" id="SM00228">
    <property type="entry name" value="PDZ"/>
    <property type="match status" value="1"/>
</dbReference>
<feature type="transmembrane region" description="Helical" evidence="11">
    <location>
        <begin position="100"/>
        <end position="124"/>
    </location>
</feature>
<organism evidence="13 14">
    <name type="scientific">Candidatus Nitrosymbiomonas proteolyticus</name>
    <dbReference type="NCBI Taxonomy" id="2608984"/>
    <lineage>
        <taxon>Bacteria</taxon>
        <taxon>Bacillati</taxon>
        <taxon>Armatimonadota</taxon>
        <taxon>Armatimonadota incertae sedis</taxon>
        <taxon>Candidatus Nitrosymbiomonas</taxon>
    </lineage>
</organism>
<reference evidence="13" key="1">
    <citation type="journal article" name="DNA Res.">
        <title>The physiological potential of anammox bacteria as revealed by their core genome structure.</title>
        <authorList>
            <person name="Okubo T."/>
            <person name="Toyoda A."/>
            <person name="Fukuhara K."/>
            <person name="Uchiyama I."/>
            <person name="Harigaya Y."/>
            <person name="Kuroiwa M."/>
            <person name="Suzuki T."/>
            <person name="Murakami Y."/>
            <person name="Suwa Y."/>
            <person name="Takami H."/>
        </authorList>
    </citation>
    <scope>NUCLEOTIDE SEQUENCE</scope>
    <source>
        <strain evidence="13">317325-2</strain>
    </source>
</reference>
<keyword evidence="7" id="KW-0862">Zinc</keyword>
<evidence type="ECO:0000313" key="14">
    <source>
        <dbReference type="Proteomes" id="UP000662873"/>
    </source>
</evidence>
<dbReference type="KEGG" id="npy:NPRO_00380"/>
<keyword evidence="8 11" id="KW-1133">Transmembrane helix</keyword>
<dbReference type="InterPro" id="IPR036034">
    <property type="entry name" value="PDZ_sf"/>
</dbReference>
<comment type="cofactor">
    <cofactor evidence="1">
        <name>Zn(2+)</name>
        <dbReference type="ChEBI" id="CHEBI:29105"/>
    </cofactor>
</comment>
<comment type="subcellular location">
    <subcellularLocation>
        <location evidence="2">Membrane</location>
        <topology evidence="2">Multi-pass membrane protein</topology>
    </subcellularLocation>
</comment>
<name>A0A809R4B8_9BACT</name>
<evidence type="ECO:0000256" key="4">
    <source>
        <dbReference type="ARBA" id="ARBA00022670"/>
    </source>
</evidence>
<feature type="domain" description="PDZ" evidence="12">
    <location>
        <begin position="120"/>
        <end position="190"/>
    </location>
</feature>
<evidence type="ECO:0000256" key="6">
    <source>
        <dbReference type="ARBA" id="ARBA00022801"/>
    </source>
</evidence>
<sequence length="389" mass="42399">MWAAAISILAFITVITLLVAAHEYGHYLFARLFRMEVEEFAIGLGRPILLRRPSKSAGEFTIRAWPVGGFVRIKGMEPQEDGSEVNIPNGFYSRGPWSRFWVLLAGPLFSLAAGILILAGVFAASGVNRPLNEPVIGMIVEQGAAFKAGVRLNDRVLSVDSQPVNTFYELVAAVRDRPGEELEFVVDRGGERQVFRVTPERDTEPTAVLGPDLFPTMESKVQGKIGAQWGHKKVRLGPIESVVEATLYPVKMVEGLFGMAKNPNRIKTEGGGPISIFMLISATVQQGLTEALTFAGLLSMSLGIFNLLPIPPLDGGQMSIAFVEILRGGRRLKFAVQTWVHSIGLVLVLVMVLGFVGLDFSRLLGPKKEITVHSASEKKPSEPPAERAR</sequence>